<dbReference type="GO" id="GO:0055085">
    <property type="term" value="P:transmembrane transport"/>
    <property type="evidence" value="ECO:0007669"/>
    <property type="project" value="InterPro"/>
</dbReference>
<dbReference type="PANTHER" id="PTHR32243">
    <property type="entry name" value="MALTOSE TRANSPORT SYSTEM PERMEASE-RELATED"/>
    <property type="match status" value="1"/>
</dbReference>
<reference evidence="9 10" key="1">
    <citation type="journal article" date="2009" name="PLoS ONE">
        <title>Complete genome sequence of the aerobic CO-oxidizing thermophile Thermomicrobium roseum.</title>
        <authorList>
            <person name="Wu D."/>
            <person name="Raymond J."/>
            <person name="Wu M."/>
            <person name="Chatterji S."/>
            <person name="Ren Q."/>
            <person name="Graham J.E."/>
            <person name="Bryant D.A."/>
            <person name="Robb F."/>
            <person name="Colman A."/>
            <person name="Tallon L.J."/>
            <person name="Badger J.H."/>
            <person name="Madupu R."/>
            <person name="Ward N.L."/>
            <person name="Eisen J.A."/>
        </authorList>
    </citation>
    <scope>NUCLEOTIDE SEQUENCE [LARGE SCALE GENOMIC DNA]</scope>
    <source>
        <strain evidence="10">ATCC 27502 / DSM 5159 / P-2</strain>
    </source>
</reference>
<evidence type="ECO:0000256" key="2">
    <source>
        <dbReference type="ARBA" id="ARBA00022448"/>
    </source>
</evidence>
<dbReference type="EMBL" id="CP001275">
    <property type="protein sequence ID" value="ACM04696.1"/>
    <property type="molecule type" value="Genomic_DNA"/>
</dbReference>
<dbReference type="OrthoDB" id="9793448at2"/>
<dbReference type="AlphaFoldDB" id="B9KXF0"/>
<dbReference type="GO" id="GO:0005886">
    <property type="term" value="C:plasma membrane"/>
    <property type="evidence" value="ECO:0007669"/>
    <property type="project" value="UniProtKB-SubCell"/>
</dbReference>
<dbReference type="Proteomes" id="UP000000447">
    <property type="component" value="Chromosome"/>
</dbReference>
<dbReference type="PANTHER" id="PTHR32243:SF52">
    <property type="entry name" value="ABC TRANSPORTER PERMEASE PROTEIN"/>
    <property type="match status" value="1"/>
</dbReference>
<feature type="transmembrane region" description="Helical" evidence="7">
    <location>
        <begin position="132"/>
        <end position="155"/>
    </location>
</feature>
<keyword evidence="6 7" id="KW-0472">Membrane</keyword>
<organism evidence="9 10">
    <name type="scientific">Thermomicrobium roseum (strain ATCC 27502 / DSM 5159 / P-2)</name>
    <dbReference type="NCBI Taxonomy" id="309801"/>
    <lineage>
        <taxon>Bacteria</taxon>
        <taxon>Pseudomonadati</taxon>
        <taxon>Thermomicrobiota</taxon>
        <taxon>Thermomicrobia</taxon>
        <taxon>Thermomicrobiales</taxon>
        <taxon>Thermomicrobiaceae</taxon>
        <taxon>Thermomicrobium</taxon>
    </lineage>
</organism>
<dbReference type="RefSeq" id="WP_012641550.1">
    <property type="nucleotide sequence ID" value="NC_011959.1"/>
</dbReference>
<feature type="domain" description="ABC transmembrane type-1" evidence="8">
    <location>
        <begin position="97"/>
        <end position="286"/>
    </location>
</feature>
<comment type="subcellular location">
    <subcellularLocation>
        <location evidence="1 7">Cell membrane</location>
        <topology evidence="1 7">Multi-pass membrane protein</topology>
    </subcellularLocation>
</comment>
<evidence type="ECO:0000256" key="4">
    <source>
        <dbReference type="ARBA" id="ARBA00022692"/>
    </source>
</evidence>
<evidence type="ECO:0000256" key="1">
    <source>
        <dbReference type="ARBA" id="ARBA00004651"/>
    </source>
</evidence>
<dbReference type="CDD" id="cd06261">
    <property type="entry name" value="TM_PBP2"/>
    <property type="match status" value="1"/>
</dbReference>
<evidence type="ECO:0000313" key="9">
    <source>
        <dbReference type="EMBL" id="ACM04696.1"/>
    </source>
</evidence>
<dbReference type="InterPro" id="IPR035906">
    <property type="entry name" value="MetI-like_sf"/>
</dbReference>
<dbReference type="eggNOG" id="COG0395">
    <property type="taxonomic scope" value="Bacteria"/>
</dbReference>
<dbReference type="Pfam" id="PF00528">
    <property type="entry name" value="BPD_transp_1"/>
    <property type="match status" value="1"/>
</dbReference>
<evidence type="ECO:0000256" key="6">
    <source>
        <dbReference type="ARBA" id="ARBA00023136"/>
    </source>
</evidence>
<feature type="transmembrane region" description="Helical" evidence="7">
    <location>
        <begin position="167"/>
        <end position="187"/>
    </location>
</feature>
<dbReference type="InterPro" id="IPR000515">
    <property type="entry name" value="MetI-like"/>
</dbReference>
<protein>
    <submittedName>
        <fullName evidence="9">Sugar abc transporter, permease protein</fullName>
    </submittedName>
</protein>
<dbReference type="InterPro" id="IPR050901">
    <property type="entry name" value="BP-dep_ABC_trans_perm"/>
</dbReference>
<feature type="transmembrane region" description="Helical" evidence="7">
    <location>
        <begin position="208"/>
        <end position="233"/>
    </location>
</feature>
<dbReference type="SUPFAM" id="SSF161098">
    <property type="entry name" value="MetI-like"/>
    <property type="match status" value="1"/>
</dbReference>
<sequence length="302" mass="33878">MRTSEATTGPYPIVPAEVARPIRSTGRRLRHRLIWATMIIFALFCIVPIYWILITALRPRGEIFESPALLYPQHITLDNLRYVWLGSQTNDPVLPFVFTSFLVATASACLTLFLSLPAAYALSRWRVGGNHLAMWILSQRFIPPIAVIVPLYLLYRRIGWLDTYHGLILLYTVINIPITVWILRNYIDALPRDIEEAALVDGATPVQILRHIVLPLSWPSLGAAAILAFLAIWNEYVFAYQLAGRNVAMVTVYFPRLRSAIGELYGEVAAAGLLALLPALLVTGFLRRYIVRGLTLGGGREL</sequence>
<dbReference type="PROSITE" id="PS50928">
    <property type="entry name" value="ABC_TM1"/>
    <property type="match status" value="1"/>
</dbReference>
<comment type="similarity">
    <text evidence="7">Belongs to the binding-protein-dependent transport system permease family.</text>
</comment>
<proteinExistence type="inferred from homology"/>
<keyword evidence="4 7" id="KW-0812">Transmembrane</keyword>
<evidence type="ECO:0000313" key="10">
    <source>
        <dbReference type="Proteomes" id="UP000000447"/>
    </source>
</evidence>
<feature type="transmembrane region" description="Helical" evidence="7">
    <location>
        <begin position="264"/>
        <end position="286"/>
    </location>
</feature>
<keyword evidence="2 7" id="KW-0813">Transport</keyword>
<gene>
    <name evidence="9" type="ordered locus">trd_0137</name>
</gene>
<feature type="transmembrane region" description="Helical" evidence="7">
    <location>
        <begin position="33"/>
        <end position="54"/>
    </location>
</feature>
<keyword evidence="10" id="KW-1185">Reference proteome</keyword>
<feature type="transmembrane region" description="Helical" evidence="7">
    <location>
        <begin position="93"/>
        <end position="120"/>
    </location>
</feature>
<evidence type="ECO:0000256" key="5">
    <source>
        <dbReference type="ARBA" id="ARBA00022989"/>
    </source>
</evidence>
<evidence type="ECO:0000256" key="3">
    <source>
        <dbReference type="ARBA" id="ARBA00022475"/>
    </source>
</evidence>
<keyword evidence="3" id="KW-1003">Cell membrane</keyword>
<name>B9KXF0_THERP</name>
<dbReference type="HOGENOM" id="CLU_016047_1_2_0"/>
<evidence type="ECO:0000259" key="8">
    <source>
        <dbReference type="PROSITE" id="PS50928"/>
    </source>
</evidence>
<keyword evidence="5 7" id="KW-1133">Transmembrane helix</keyword>
<accession>B9KXF0</accession>
<dbReference type="STRING" id="309801.trd_0137"/>
<evidence type="ECO:0000256" key="7">
    <source>
        <dbReference type="RuleBase" id="RU363032"/>
    </source>
</evidence>
<dbReference type="KEGG" id="tro:trd_0137"/>
<dbReference type="Gene3D" id="1.10.3720.10">
    <property type="entry name" value="MetI-like"/>
    <property type="match status" value="1"/>
</dbReference>